<accession>A0A1E4S752</accession>
<comment type="subcellular location">
    <subcellularLocation>
        <location evidence="1">Mitochondrion membrane</location>
    </subcellularLocation>
</comment>
<evidence type="ECO:0000256" key="3">
    <source>
        <dbReference type="ARBA" id="ARBA00022737"/>
    </source>
</evidence>
<dbReference type="OrthoDB" id="77989at2759"/>
<dbReference type="Proteomes" id="UP000038830">
    <property type="component" value="Unassembled WGS sequence"/>
</dbReference>
<evidence type="ECO:0000313" key="8">
    <source>
        <dbReference type="EMBL" id="ODV75283.1"/>
    </source>
</evidence>
<protein>
    <submittedName>
        <fullName evidence="8">Mitochondrial carrier</fullName>
    </submittedName>
    <submittedName>
        <fullName evidence="7">UGO1 protein</fullName>
    </submittedName>
</protein>
<evidence type="ECO:0000256" key="1">
    <source>
        <dbReference type="ARBA" id="ARBA00004325"/>
    </source>
</evidence>
<evidence type="ECO:0000256" key="4">
    <source>
        <dbReference type="ARBA" id="ARBA00022989"/>
    </source>
</evidence>
<evidence type="ECO:0000256" key="6">
    <source>
        <dbReference type="SAM" id="MobiDB-lite"/>
    </source>
</evidence>
<keyword evidence="4" id="KW-1133">Transmembrane helix</keyword>
<evidence type="ECO:0000313" key="7">
    <source>
        <dbReference type="EMBL" id="CEP22433.1"/>
    </source>
</evidence>
<keyword evidence="10" id="KW-1185">Reference proteome</keyword>
<reference evidence="9" key="2">
    <citation type="journal article" date="2015" name="J. Biotechnol.">
        <title>The structure of the Cyberlindnera jadinii genome and its relation to Candida utilis analyzed by the occurrence of single nucleotide polymorphisms.</title>
        <authorList>
            <person name="Rupp O."/>
            <person name="Brinkrolf K."/>
            <person name="Buerth C."/>
            <person name="Kunigo M."/>
            <person name="Schneider J."/>
            <person name="Jaenicke S."/>
            <person name="Goesmann A."/>
            <person name="Puehler A."/>
            <person name="Jaeger K.-E."/>
            <person name="Ernst J.F."/>
        </authorList>
    </citation>
    <scope>NUCLEOTIDE SEQUENCE [LARGE SCALE GENOMIC DNA]</scope>
    <source>
        <strain evidence="9">ATCC 18201 / CBS 1600 / BCRC 20928 / JCM 3617 / NBRC 0987 / NRRL Y-1542</strain>
    </source>
</reference>
<dbReference type="STRING" id="983966.A0A0H5C3G5"/>
<dbReference type="OMA" id="KTILQVY"/>
<evidence type="ECO:0000313" key="10">
    <source>
        <dbReference type="Proteomes" id="UP000094389"/>
    </source>
</evidence>
<organism evidence="7 9">
    <name type="scientific">Cyberlindnera jadinii (strain ATCC 18201 / CBS 1600 / BCRC 20928 / JCM 3617 / NBRC 0987 / NRRL Y-1542)</name>
    <name type="common">Torula yeast</name>
    <name type="synonym">Candida utilis</name>
    <dbReference type="NCBI Taxonomy" id="983966"/>
    <lineage>
        <taxon>Eukaryota</taxon>
        <taxon>Fungi</taxon>
        <taxon>Dikarya</taxon>
        <taxon>Ascomycota</taxon>
        <taxon>Saccharomycotina</taxon>
        <taxon>Saccharomycetes</taxon>
        <taxon>Phaffomycetales</taxon>
        <taxon>Phaffomycetaceae</taxon>
        <taxon>Cyberlindnera</taxon>
    </lineage>
</organism>
<gene>
    <name evidence="7" type="primary">UGO1</name>
    <name evidence="7" type="ORF">BN1211_2796</name>
    <name evidence="8" type="ORF">CYBJADRAFT_166039</name>
</gene>
<evidence type="ECO:0000256" key="5">
    <source>
        <dbReference type="ARBA" id="ARBA00023136"/>
    </source>
</evidence>
<dbReference type="GeneID" id="30988725"/>
<keyword evidence="2" id="KW-0812">Transmembrane</keyword>
<dbReference type="AlphaFoldDB" id="A0A0H5C3G5"/>
<keyword evidence="5" id="KW-0472">Membrane</keyword>
<dbReference type="EMBL" id="KV453926">
    <property type="protein sequence ID" value="ODV75283.1"/>
    <property type="molecule type" value="Genomic_DNA"/>
</dbReference>
<dbReference type="GO" id="GO:0031966">
    <property type="term" value="C:mitochondrial membrane"/>
    <property type="evidence" value="ECO:0007669"/>
    <property type="project" value="UniProtKB-SubCell"/>
</dbReference>
<sequence length="489" mass="54216">MPDSGNLRPYYDADTFHGGYSAVYRPGVGVIDEHGRTIASKLSSATRNSTPSTVSMFKAQAHGAGYGSGRGPVVNYDNIQKSYSDLEFTEYFDYSNVVELVKSLTQSLLRNYAKIVVAQPFEVSRLILQVGDISTIDGHTSSLKQFHSGKPRDTDSFMEEDEDIADGGDDDPDEEDIDYFVPRDEERKRTRVVRRNVQKSVSSPSVPQTPHKGPKHLTPMTLNTMDVMSSLLSQEGVRGLWRATNTTFVYNTLNATLEAWITGFVSIFLSIPDPFFVEVAHSPRPTTTLMLSLGASVLTALILAPLDLIRTRLVITKIEGNERSLRNSIKHLKFSTCPLSLVVPTALNSLASTLNKKLTPYLLTVKLGVDSTVSPSLYGSLSLLASVIFLTIKLPVETLLRRAQISYMMKRARGSSNKLKIDNQGQLIVKFGGYSGIFTTLWDIFYSKGENSGLEGIFRGWRVGVLNVIGSWGLELLRNNYDDQVEEKF</sequence>
<dbReference type="InterPro" id="IPR023395">
    <property type="entry name" value="MCP_dom_sf"/>
</dbReference>
<proteinExistence type="predicted"/>
<keyword evidence="3" id="KW-0677">Repeat</keyword>
<dbReference type="SUPFAM" id="SSF103506">
    <property type="entry name" value="Mitochondrial carrier"/>
    <property type="match status" value="1"/>
</dbReference>
<reference evidence="8 10" key="3">
    <citation type="journal article" date="2016" name="Proc. Natl. Acad. Sci. U.S.A.">
        <title>Comparative genomics of biotechnologically important yeasts.</title>
        <authorList>
            <person name="Riley R."/>
            <person name="Haridas S."/>
            <person name="Wolfe K.H."/>
            <person name="Lopes M.R."/>
            <person name="Hittinger C.T."/>
            <person name="Goeker M."/>
            <person name="Salamov A.A."/>
            <person name="Wisecaver J.H."/>
            <person name="Long T.M."/>
            <person name="Calvey C.H."/>
            <person name="Aerts A.L."/>
            <person name="Barry K.W."/>
            <person name="Choi C."/>
            <person name="Clum A."/>
            <person name="Coughlan A.Y."/>
            <person name="Deshpande S."/>
            <person name="Douglass A.P."/>
            <person name="Hanson S.J."/>
            <person name="Klenk H.-P."/>
            <person name="LaButti K.M."/>
            <person name="Lapidus A."/>
            <person name="Lindquist E.A."/>
            <person name="Lipzen A.M."/>
            <person name="Meier-Kolthoff J.P."/>
            <person name="Ohm R.A."/>
            <person name="Otillar R.P."/>
            <person name="Pangilinan J.L."/>
            <person name="Peng Y."/>
            <person name="Rokas A."/>
            <person name="Rosa C.A."/>
            <person name="Scheuner C."/>
            <person name="Sibirny A.A."/>
            <person name="Slot J.C."/>
            <person name="Stielow J.B."/>
            <person name="Sun H."/>
            <person name="Kurtzman C.P."/>
            <person name="Blackwell M."/>
            <person name="Grigoriev I.V."/>
            <person name="Jeffries T.W."/>
        </authorList>
    </citation>
    <scope>NUCLEOTIDE SEQUENCE [LARGE SCALE GENOMIC DNA]</scope>
    <source>
        <strain evidence="10">ATCC 18201 / CBS 1600 / BCRC 20928 / JCM 3617 / NBRC 0987 / NRRL Y-1542</strain>
        <strain evidence="8">NRRL Y-1542</strain>
    </source>
</reference>
<evidence type="ECO:0000313" key="9">
    <source>
        <dbReference type="Proteomes" id="UP000038830"/>
    </source>
</evidence>
<feature type="region of interest" description="Disordered" evidence="6">
    <location>
        <begin position="191"/>
        <end position="217"/>
    </location>
</feature>
<feature type="compositionally biased region" description="Acidic residues" evidence="6">
    <location>
        <begin position="156"/>
        <end position="177"/>
    </location>
</feature>
<dbReference type="Gene3D" id="1.50.40.10">
    <property type="entry name" value="Mitochondrial carrier domain"/>
    <property type="match status" value="1"/>
</dbReference>
<dbReference type="PANTHER" id="PTHR24089">
    <property type="entry name" value="SOLUTE CARRIER FAMILY 25"/>
    <property type="match status" value="1"/>
</dbReference>
<dbReference type="RefSeq" id="XP_020072322.1">
    <property type="nucleotide sequence ID" value="XM_020214329.1"/>
</dbReference>
<name>A0A0H5C3G5_CYBJN</name>
<dbReference type="EMBL" id="CDQK01000003">
    <property type="protein sequence ID" value="CEP22433.1"/>
    <property type="molecule type" value="Genomic_DNA"/>
</dbReference>
<evidence type="ECO:0000256" key="2">
    <source>
        <dbReference type="ARBA" id="ARBA00022692"/>
    </source>
</evidence>
<dbReference type="Proteomes" id="UP000094389">
    <property type="component" value="Unassembled WGS sequence"/>
</dbReference>
<feature type="region of interest" description="Disordered" evidence="6">
    <location>
        <begin position="139"/>
        <end position="177"/>
    </location>
</feature>
<reference evidence="7" key="1">
    <citation type="submission" date="2014-12" db="EMBL/GenBank/DDBJ databases">
        <authorList>
            <person name="Jaenicke S."/>
        </authorList>
    </citation>
    <scope>NUCLEOTIDE SEQUENCE [LARGE SCALE GENOMIC DNA]</scope>
    <source>
        <strain evidence="7">CBS1600</strain>
    </source>
</reference>
<accession>A0A0H5C3G5</accession>